<comment type="similarity">
    <text evidence="12 14">Belongs to the DnaJ family.</text>
</comment>
<feature type="zinc finger region" description="CR-type" evidence="15">
    <location>
        <begin position="147"/>
        <end position="225"/>
    </location>
</feature>
<feature type="binding site" evidence="14">
    <location>
        <position position="213"/>
    </location>
    <ligand>
        <name>Zn(2+)</name>
        <dbReference type="ChEBI" id="CHEBI:29105"/>
        <label>1</label>
    </ligand>
</feature>
<evidence type="ECO:0000256" key="10">
    <source>
        <dbReference type="ARBA" id="ARBA00023186"/>
    </source>
</evidence>
<dbReference type="Pfam" id="PF00226">
    <property type="entry name" value="DnaJ"/>
    <property type="match status" value="1"/>
</dbReference>
<dbReference type="FunFam" id="2.10.230.10:FF:000002">
    <property type="entry name" value="Molecular chaperone DnaJ"/>
    <property type="match status" value="1"/>
</dbReference>
<dbReference type="FunFam" id="1.10.287.110:FF:000034">
    <property type="entry name" value="Chaperone protein DnaJ"/>
    <property type="match status" value="1"/>
</dbReference>
<dbReference type="InterPro" id="IPR012724">
    <property type="entry name" value="DnaJ"/>
</dbReference>
<dbReference type="FunFam" id="2.60.260.20:FF:000004">
    <property type="entry name" value="Molecular chaperone DnaJ"/>
    <property type="match status" value="1"/>
</dbReference>
<dbReference type="InterPro" id="IPR001623">
    <property type="entry name" value="DnaJ_domain"/>
</dbReference>
<dbReference type="Gene3D" id="1.10.287.110">
    <property type="entry name" value="DnaJ domain"/>
    <property type="match status" value="1"/>
</dbReference>
<dbReference type="NCBIfam" id="NF008035">
    <property type="entry name" value="PRK10767.1"/>
    <property type="match status" value="1"/>
</dbReference>
<reference evidence="18" key="2">
    <citation type="journal article" date="2021" name="PeerJ">
        <title>Extensive microbial diversity within the chicken gut microbiome revealed by metagenomics and culture.</title>
        <authorList>
            <person name="Gilroy R."/>
            <person name="Ravi A."/>
            <person name="Getino M."/>
            <person name="Pursley I."/>
            <person name="Horton D.L."/>
            <person name="Alikhan N.F."/>
            <person name="Baker D."/>
            <person name="Gharbi K."/>
            <person name="Hall N."/>
            <person name="Watson M."/>
            <person name="Adriaenssens E.M."/>
            <person name="Foster-Nyarko E."/>
            <person name="Jarju S."/>
            <person name="Secka A."/>
            <person name="Antonio M."/>
            <person name="Oren A."/>
            <person name="Chaudhuri R.R."/>
            <person name="La Ragione R."/>
            <person name="Hildebrand F."/>
            <person name="Pallen M.J."/>
        </authorList>
    </citation>
    <scope>NUCLEOTIDE SEQUENCE</scope>
    <source>
        <strain evidence="18">7463</strain>
    </source>
</reference>
<feature type="binding site" evidence="14">
    <location>
        <position position="216"/>
    </location>
    <ligand>
        <name>Zn(2+)</name>
        <dbReference type="ChEBI" id="CHEBI:29105"/>
        <label>1</label>
    </ligand>
</feature>
<dbReference type="InterPro" id="IPR018253">
    <property type="entry name" value="DnaJ_domain_CS"/>
</dbReference>
<dbReference type="GO" id="GO:0008270">
    <property type="term" value="F:zinc ion binding"/>
    <property type="evidence" value="ECO:0007669"/>
    <property type="project" value="UniProtKB-UniRule"/>
</dbReference>
<dbReference type="SUPFAM" id="SSF49493">
    <property type="entry name" value="HSP40/DnaJ peptide-binding domain"/>
    <property type="match status" value="2"/>
</dbReference>
<dbReference type="CDD" id="cd10747">
    <property type="entry name" value="DnaJ_C"/>
    <property type="match status" value="1"/>
</dbReference>
<evidence type="ECO:0000256" key="14">
    <source>
        <dbReference type="HAMAP-Rule" id="MF_01152"/>
    </source>
</evidence>
<evidence type="ECO:0000259" key="17">
    <source>
        <dbReference type="PROSITE" id="PS51188"/>
    </source>
</evidence>
<dbReference type="NCBIfam" id="TIGR02349">
    <property type="entry name" value="DnaJ_bact"/>
    <property type="match status" value="1"/>
</dbReference>
<evidence type="ECO:0000256" key="12">
    <source>
        <dbReference type="ARBA" id="ARBA00061004"/>
    </source>
</evidence>
<dbReference type="Pfam" id="PF01556">
    <property type="entry name" value="DnaJ_C"/>
    <property type="match status" value="1"/>
</dbReference>
<dbReference type="EMBL" id="DVMY01000089">
    <property type="protein sequence ID" value="HIU37769.1"/>
    <property type="molecule type" value="Genomic_DNA"/>
</dbReference>
<dbReference type="GO" id="GO:0005524">
    <property type="term" value="F:ATP binding"/>
    <property type="evidence" value="ECO:0007669"/>
    <property type="project" value="InterPro"/>
</dbReference>
<name>A0A9D1IL15_9BURK</name>
<evidence type="ECO:0000256" key="1">
    <source>
        <dbReference type="ARBA" id="ARBA00004496"/>
    </source>
</evidence>
<evidence type="ECO:0000256" key="6">
    <source>
        <dbReference type="ARBA" id="ARBA00022737"/>
    </source>
</evidence>
<keyword evidence="8 14" id="KW-0862">Zinc</keyword>
<sequence>MSDRDYYEILGVDKSASAADIKKAYRRLAMKYHPDRNNGDKEAEAKFKEIGEAYEVLGDEQKRAAYDRFGKAGVNGAAGGPGAGGFGGFGPEGFAGGFGNMGDLGDIFSEFFGQGMGGRRQNAGPRATKGVDLRYDLEITLEQAAKGYTAEIRVPVWEKCDVCDGTGSRSKSKPKTCTHCNGTGVVYAKQGFFSVQQTCPYCHGTGTVISDPCPNCDGTGFKKEMKTLEVKIPAGINNGQRVRLQGKGQPGTNGGPAGDLYVEISIKPHEIFQRDGDDLHVELPISFVTAALGGDVDVPVLDGETRITIPEGTQNGKILRLRGKGVKSLRSGYMGDLYIHVFVETPVNLTQKQKDLLRQFDETLSKHGEKHSPKHESFMDKMKDLFS</sequence>
<dbReference type="InterPro" id="IPR008971">
    <property type="entry name" value="HSP40/DnaJ_pept-bd"/>
</dbReference>
<feature type="domain" description="J" evidence="16">
    <location>
        <begin position="5"/>
        <end position="70"/>
    </location>
</feature>
<dbReference type="CDD" id="cd10719">
    <property type="entry name" value="DnaJ_zf"/>
    <property type="match status" value="1"/>
</dbReference>
<keyword evidence="3 14" id="KW-0963">Cytoplasm</keyword>
<dbReference type="PANTHER" id="PTHR43096">
    <property type="entry name" value="DNAJ HOMOLOG 1, MITOCHONDRIAL-RELATED"/>
    <property type="match status" value="1"/>
</dbReference>
<keyword evidence="9 14" id="KW-0346">Stress response</keyword>
<evidence type="ECO:0000256" key="13">
    <source>
        <dbReference type="ARBA" id="ARBA00067609"/>
    </source>
</evidence>
<accession>A0A9D1IL15</accession>
<feature type="binding site" evidence="14">
    <location>
        <position position="163"/>
    </location>
    <ligand>
        <name>Zn(2+)</name>
        <dbReference type="ChEBI" id="CHEBI:29105"/>
        <label>1</label>
    </ligand>
</feature>
<proteinExistence type="inferred from homology"/>
<feature type="binding site" evidence="14">
    <location>
        <position position="180"/>
    </location>
    <ligand>
        <name>Zn(2+)</name>
        <dbReference type="ChEBI" id="CHEBI:29105"/>
        <label>2</label>
    </ligand>
</feature>
<dbReference type="HAMAP" id="MF_01152">
    <property type="entry name" value="DnaJ"/>
    <property type="match status" value="1"/>
</dbReference>
<evidence type="ECO:0000256" key="3">
    <source>
        <dbReference type="ARBA" id="ARBA00022490"/>
    </source>
</evidence>
<dbReference type="PROSITE" id="PS51188">
    <property type="entry name" value="ZF_CR"/>
    <property type="match status" value="1"/>
</dbReference>
<feature type="binding site" evidence="14">
    <location>
        <position position="177"/>
    </location>
    <ligand>
        <name>Zn(2+)</name>
        <dbReference type="ChEBI" id="CHEBI:29105"/>
        <label>2</label>
    </ligand>
</feature>
<comment type="caution">
    <text evidence="18">The sequence shown here is derived from an EMBL/GenBank/DDBJ whole genome shotgun (WGS) entry which is preliminary data.</text>
</comment>
<evidence type="ECO:0000256" key="11">
    <source>
        <dbReference type="ARBA" id="ARBA00053423"/>
    </source>
</evidence>
<reference evidence="18" key="1">
    <citation type="submission" date="2020-10" db="EMBL/GenBank/DDBJ databases">
        <authorList>
            <person name="Gilroy R."/>
        </authorList>
    </citation>
    <scope>NUCLEOTIDE SEQUENCE</scope>
    <source>
        <strain evidence="18">7463</strain>
    </source>
</reference>
<evidence type="ECO:0000256" key="7">
    <source>
        <dbReference type="ARBA" id="ARBA00022771"/>
    </source>
</evidence>
<dbReference type="PROSITE" id="PS00636">
    <property type="entry name" value="DNAJ_1"/>
    <property type="match status" value="1"/>
</dbReference>
<evidence type="ECO:0000256" key="4">
    <source>
        <dbReference type="ARBA" id="ARBA00022705"/>
    </source>
</evidence>
<dbReference type="InterPro" id="IPR001305">
    <property type="entry name" value="HSP_DnaJ_Cys-rich_dom"/>
</dbReference>
<evidence type="ECO:0000256" key="8">
    <source>
        <dbReference type="ARBA" id="ARBA00022833"/>
    </source>
</evidence>
<comment type="cofactor">
    <cofactor evidence="14">
        <name>Zn(2+)</name>
        <dbReference type="ChEBI" id="CHEBI:29105"/>
    </cofactor>
    <text evidence="14">Binds 2 Zn(2+) ions per monomer.</text>
</comment>
<dbReference type="GO" id="GO:0031072">
    <property type="term" value="F:heat shock protein binding"/>
    <property type="evidence" value="ECO:0007669"/>
    <property type="project" value="InterPro"/>
</dbReference>
<evidence type="ECO:0000256" key="5">
    <source>
        <dbReference type="ARBA" id="ARBA00022723"/>
    </source>
</evidence>
<dbReference type="PANTHER" id="PTHR43096:SF48">
    <property type="entry name" value="CHAPERONE PROTEIN DNAJ"/>
    <property type="match status" value="1"/>
</dbReference>
<feature type="domain" description="CR-type" evidence="17">
    <location>
        <begin position="147"/>
        <end position="225"/>
    </location>
</feature>
<dbReference type="GO" id="GO:0051082">
    <property type="term" value="F:unfolded protein binding"/>
    <property type="evidence" value="ECO:0007669"/>
    <property type="project" value="UniProtKB-UniRule"/>
</dbReference>
<dbReference type="CDD" id="cd06257">
    <property type="entry name" value="DnaJ"/>
    <property type="match status" value="1"/>
</dbReference>
<dbReference type="InterPro" id="IPR036410">
    <property type="entry name" value="HSP_DnaJ_Cys-rich_dom_sf"/>
</dbReference>
<feature type="repeat" description="CXXCXGXG motif" evidence="14">
    <location>
        <begin position="213"/>
        <end position="220"/>
    </location>
</feature>
<feature type="repeat" description="CXXCXGXG motif" evidence="14">
    <location>
        <begin position="160"/>
        <end position="167"/>
    </location>
</feature>
<dbReference type="GO" id="GO:0006260">
    <property type="term" value="P:DNA replication"/>
    <property type="evidence" value="ECO:0007669"/>
    <property type="project" value="UniProtKB-KW"/>
</dbReference>
<evidence type="ECO:0000313" key="19">
    <source>
        <dbReference type="Proteomes" id="UP000824083"/>
    </source>
</evidence>
<protein>
    <recommendedName>
        <fullName evidence="13 14">Chaperone protein DnaJ</fullName>
    </recommendedName>
</protein>
<keyword evidence="6 14" id="KW-0677">Repeat</keyword>
<evidence type="ECO:0000313" key="18">
    <source>
        <dbReference type="EMBL" id="HIU37769.1"/>
    </source>
</evidence>
<dbReference type="AlphaFoldDB" id="A0A9D1IL15"/>
<dbReference type="SMART" id="SM00271">
    <property type="entry name" value="DnaJ"/>
    <property type="match status" value="1"/>
</dbReference>
<dbReference type="Gene3D" id="2.60.260.20">
    <property type="entry name" value="Urease metallochaperone UreE, N-terminal domain"/>
    <property type="match status" value="2"/>
</dbReference>
<dbReference type="Gene3D" id="2.10.230.10">
    <property type="entry name" value="Heat shock protein DnaJ, cysteine-rich domain"/>
    <property type="match status" value="1"/>
</dbReference>
<organism evidence="18 19">
    <name type="scientific">Candidatus Aphodousia faecigallinarum</name>
    <dbReference type="NCBI Taxonomy" id="2840677"/>
    <lineage>
        <taxon>Bacteria</taxon>
        <taxon>Pseudomonadati</taxon>
        <taxon>Pseudomonadota</taxon>
        <taxon>Betaproteobacteria</taxon>
        <taxon>Burkholderiales</taxon>
        <taxon>Sutterellaceae</taxon>
        <taxon>Sutterellaceae incertae sedis</taxon>
        <taxon>Candidatus Aphodousia</taxon>
    </lineage>
</organism>
<comment type="function">
    <text evidence="11 14">Participates actively in the response to hyperosmotic and heat shock by preventing the aggregation of stress-denatured proteins and by disaggregating proteins, also in an autonomous, DnaK-independent fashion. Unfolded proteins bind initially to DnaJ; upon interaction with the DnaJ-bound protein, DnaK hydrolyzes its bound ATP, resulting in the formation of a stable complex. GrpE releases ADP from DnaK; ATP binding to DnaK triggers the release of the substrate protein, thus completing the reaction cycle. Several rounds of ATP-dependent interactions between DnaJ, DnaK and GrpE are required for fully efficient folding. Also involved, together with DnaK and GrpE, in the DNA replication of plasmids through activation of initiation proteins.</text>
</comment>
<dbReference type="Pfam" id="PF00684">
    <property type="entry name" value="DnaJ_CXXCXGXG"/>
    <property type="match status" value="1"/>
</dbReference>
<keyword evidence="7 14" id="KW-0863">Zinc-finger</keyword>
<dbReference type="PRINTS" id="PR00625">
    <property type="entry name" value="JDOMAIN"/>
</dbReference>
<dbReference type="SUPFAM" id="SSF57938">
    <property type="entry name" value="DnaJ/Hsp40 cysteine-rich domain"/>
    <property type="match status" value="1"/>
</dbReference>
<keyword evidence="5 14" id="KW-0479">Metal-binding</keyword>
<dbReference type="SUPFAM" id="SSF46565">
    <property type="entry name" value="Chaperone J-domain"/>
    <property type="match status" value="1"/>
</dbReference>
<feature type="binding site" evidence="14">
    <location>
        <position position="199"/>
    </location>
    <ligand>
        <name>Zn(2+)</name>
        <dbReference type="ChEBI" id="CHEBI:29105"/>
        <label>2</label>
    </ligand>
</feature>
<evidence type="ECO:0000256" key="9">
    <source>
        <dbReference type="ARBA" id="ARBA00023016"/>
    </source>
</evidence>
<dbReference type="Proteomes" id="UP000824083">
    <property type="component" value="Unassembled WGS sequence"/>
</dbReference>
<dbReference type="InterPro" id="IPR002939">
    <property type="entry name" value="DnaJ_C"/>
</dbReference>
<keyword evidence="4 14" id="KW-0235">DNA replication</keyword>
<comment type="subunit">
    <text evidence="2 14">Homodimer.</text>
</comment>
<feature type="binding site" evidence="14">
    <location>
        <position position="160"/>
    </location>
    <ligand>
        <name>Zn(2+)</name>
        <dbReference type="ChEBI" id="CHEBI:29105"/>
        <label>1</label>
    </ligand>
</feature>
<evidence type="ECO:0000259" key="16">
    <source>
        <dbReference type="PROSITE" id="PS50076"/>
    </source>
</evidence>
<comment type="subcellular location">
    <subcellularLocation>
        <location evidence="1 14">Cytoplasm</location>
    </subcellularLocation>
</comment>
<dbReference type="GO" id="GO:0005737">
    <property type="term" value="C:cytoplasm"/>
    <property type="evidence" value="ECO:0007669"/>
    <property type="project" value="UniProtKB-SubCell"/>
</dbReference>
<evidence type="ECO:0000256" key="15">
    <source>
        <dbReference type="PROSITE-ProRule" id="PRU00546"/>
    </source>
</evidence>
<keyword evidence="10 14" id="KW-0143">Chaperone</keyword>
<dbReference type="GO" id="GO:0042026">
    <property type="term" value="P:protein refolding"/>
    <property type="evidence" value="ECO:0007669"/>
    <property type="project" value="TreeGrafter"/>
</dbReference>
<dbReference type="GO" id="GO:0009408">
    <property type="term" value="P:response to heat"/>
    <property type="evidence" value="ECO:0007669"/>
    <property type="project" value="InterPro"/>
</dbReference>
<gene>
    <name evidence="14 18" type="primary">dnaJ</name>
    <name evidence="18" type="ORF">IAC56_05795</name>
</gene>
<feature type="repeat" description="CXXCXGXG motif" evidence="14">
    <location>
        <begin position="199"/>
        <end position="206"/>
    </location>
</feature>
<feature type="repeat" description="CXXCXGXG motif" evidence="14">
    <location>
        <begin position="177"/>
        <end position="184"/>
    </location>
</feature>
<dbReference type="PROSITE" id="PS50076">
    <property type="entry name" value="DNAJ_2"/>
    <property type="match status" value="1"/>
</dbReference>
<evidence type="ECO:0000256" key="2">
    <source>
        <dbReference type="ARBA" id="ARBA00011738"/>
    </source>
</evidence>
<feature type="binding site" evidence="14">
    <location>
        <position position="202"/>
    </location>
    <ligand>
        <name>Zn(2+)</name>
        <dbReference type="ChEBI" id="CHEBI:29105"/>
        <label>2</label>
    </ligand>
</feature>
<dbReference type="InterPro" id="IPR036869">
    <property type="entry name" value="J_dom_sf"/>
</dbReference>
<comment type="domain">
    <text evidence="14">The J domain is necessary and sufficient to stimulate DnaK ATPase activity. Zinc center 1 plays an important role in the autonomous, DnaK-independent chaperone activity of DnaJ. Zinc center 2 is essential for interaction with DnaK and for DnaJ activity.</text>
</comment>